<keyword evidence="2" id="KW-0456">Lyase</keyword>
<proteinExistence type="predicted"/>
<dbReference type="KEGG" id="mfo:Metfor_1334"/>
<dbReference type="SMART" id="SM01007">
    <property type="entry name" value="Aldolase_II"/>
    <property type="match status" value="1"/>
</dbReference>
<dbReference type="GO" id="GO:0005829">
    <property type="term" value="C:cytosol"/>
    <property type="evidence" value="ECO:0007669"/>
    <property type="project" value="TreeGrafter"/>
</dbReference>
<dbReference type="UniPathway" id="UPA00071"/>
<dbReference type="EMBL" id="CP003167">
    <property type="protein sequence ID" value="AGB02374.1"/>
    <property type="molecule type" value="Genomic_DNA"/>
</dbReference>
<gene>
    <name evidence="4" type="ordered locus">Metfor_1334</name>
</gene>
<dbReference type="InterPro" id="IPR036409">
    <property type="entry name" value="Aldolase_II/adducin_N_sf"/>
</dbReference>
<dbReference type="InterPro" id="IPR050197">
    <property type="entry name" value="Aldolase_class_II_sugar_metab"/>
</dbReference>
<evidence type="ECO:0000313" key="4">
    <source>
        <dbReference type="EMBL" id="AGB02374.1"/>
    </source>
</evidence>
<organism evidence="4 5">
    <name type="scientific">Methanoregula formicica (strain DSM 22288 / NBRC 105244 / SMSP)</name>
    <dbReference type="NCBI Taxonomy" id="593750"/>
    <lineage>
        <taxon>Archaea</taxon>
        <taxon>Methanobacteriati</taxon>
        <taxon>Methanobacteriota</taxon>
        <taxon>Stenosarchaea group</taxon>
        <taxon>Methanomicrobia</taxon>
        <taxon>Methanomicrobiales</taxon>
        <taxon>Methanoregulaceae</taxon>
        <taxon>Methanoregula</taxon>
    </lineage>
</organism>
<dbReference type="SUPFAM" id="SSF53639">
    <property type="entry name" value="AraD/HMP-PK domain-like"/>
    <property type="match status" value="1"/>
</dbReference>
<dbReference type="STRING" id="593750.Metfor_1334"/>
<dbReference type="NCBIfam" id="NF006413">
    <property type="entry name" value="PRK08660.1"/>
    <property type="match status" value="1"/>
</dbReference>
<dbReference type="GeneID" id="14307723"/>
<dbReference type="HOGENOM" id="CLU_006033_3_4_2"/>
<keyword evidence="5" id="KW-1185">Reference proteome</keyword>
<dbReference type="GO" id="GO:0046872">
    <property type="term" value="F:metal ion binding"/>
    <property type="evidence" value="ECO:0007669"/>
    <property type="project" value="UniProtKB-KW"/>
</dbReference>
<dbReference type="PANTHER" id="PTHR22789:SF0">
    <property type="entry name" value="3-OXO-TETRONATE 4-PHOSPHATE DECARBOXYLASE-RELATED"/>
    <property type="match status" value="1"/>
</dbReference>
<dbReference type="Proteomes" id="UP000010824">
    <property type="component" value="Chromosome"/>
</dbReference>
<feature type="domain" description="Class II aldolase/adducin N-terminal" evidence="3">
    <location>
        <begin position="4"/>
        <end position="172"/>
    </location>
</feature>
<evidence type="ECO:0000256" key="1">
    <source>
        <dbReference type="ARBA" id="ARBA00022723"/>
    </source>
</evidence>
<dbReference type="Pfam" id="PF00596">
    <property type="entry name" value="Aldolase_II"/>
    <property type="match status" value="1"/>
</dbReference>
<dbReference type="AlphaFoldDB" id="L0HH22"/>
<evidence type="ECO:0000256" key="2">
    <source>
        <dbReference type="ARBA" id="ARBA00023239"/>
    </source>
</evidence>
<sequence>MPVREFERIGKRLFAEHLVGGNFGNISVRKGDEGFYIKRTGDYLDEVHELVFVPFVGVVPKNASSEYRVHSDVYRNSSHQAIVHAHPQAAIAASLVRDAVLAEDSEGKMFCPKIPVVEGAPGTQELANNVVSALKTTKLVIVRGHGTFAAGKNLDEAFQLTSLADHSCRVIALKHFFQ</sequence>
<reference evidence="4 5" key="2">
    <citation type="journal article" date="2014" name="Genome Announc.">
        <title>Complete Genome Sequence of Methanoregula formicica SMSPT, a Mesophilic Hydrogenotrophic Methanogen Isolated from a Methanogenic Upflow Anaerobic Sludge Blanket Reactor.</title>
        <authorList>
            <person name="Yamamoto K."/>
            <person name="Tamaki H."/>
            <person name="Cadillo-Quiroz H."/>
            <person name="Imachi H."/>
            <person name="Kyrpides N."/>
            <person name="Woyke T."/>
            <person name="Goodwin L."/>
            <person name="Zinder S.H."/>
            <person name="Kamagata Y."/>
            <person name="Liu W.T."/>
        </authorList>
    </citation>
    <scope>NUCLEOTIDE SEQUENCE [LARGE SCALE GENOMIC DNA]</scope>
    <source>
        <strain evidence="5">DSM 22288 / NBRC 105244 / SMSP</strain>
    </source>
</reference>
<keyword evidence="1" id="KW-0479">Metal-binding</keyword>
<dbReference type="RefSeq" id="WP_015285337.1">
    <property type="nucleotide sequence ID" value="NC_019943.1"/>
</dbReference>
<dbReference type="Gene3D" id="3.40.225.10">
    <property type="entry name" value="Class II aldolase/adducin N-terminal domain"/>
    <property type="match status" value="1"/>
</dbReference>
<evidence type="ECO:0000313" key="5">
    <source>
        <dbReference type="Proteomes" id="UP000010824"/>
    </source>
</evidence>
<dbReference type="FunCoup" id="L0HH22">
    <property type="interactions" value="78"/>
</dbReference>
<dbReference type="InterPro" id="IPR001303">
    <property type="entry name" value="Aldolase_II/adducin_N"/>
</dbReference>
<dbReference type="GO" id="GO:0019323">
    <property type="term" value="P:pentose catabolic process"/>
    <property type="evidence" value="ECO:0007669"/>
    <property type="project" value="TreeGrafter"/>
</dbReference>
<dbReference type="eggNOG" id="arCOG04226">
    <property type="taxonomic scope" value="Archaea"/>
</dbReference>
<dbReference type="GO" id="GO:0016832">
    <property type="term" value="F:aldehyde-lyase activity"/>
    <property type="evidence" value="ECO:0007669"/>
    <property type="project" value="TreeGrafter"/>
</dbReference>
<dbReference type="InParanoid" id="L0HH22"/>
<accession>L0HH22</accession>
<name>L0HH22_METFS</name>
<evidence type="ECO:0000259" key="3">
    <source>
        <dbReference type="SMART" id="SM01007"/>
    </source>
</evidence>
<reference evidence="5" key="1">
    <citation type="submission" date="2011-12" db="EMBL/GenBank/DDBJ databases">
        <title>Complete sequence of Methanoregula formicicum SMSP.</title>
        <authorList>
            <person name="Lucas S."/>
            <person name="Han J."/>
            <person name="Lapidus A."/>
            <person name="Cheng J.-F."/>
            <person name="Goodwin L."/>
            <person name="Pitluck S."/>
            <person name="Peters L."/>
            <person name="Ovchinnikova G."/>
            <person name="Teshima H."/>
            <person name="Detter J.C."/>
            <person name="Han C."/>
            <person name="Tapia R."/>
            <person name="Land M."/>
            <person name="Hauser L."/>
            <person name="Kyrpides N."/>
            <person name="Ivanova N."/>
            <person name="Pagani I."/>
            <person name="Imachi H."/>
            <person name="Tamaki H."/>
            <person name="Sekiguchi Y."/>
            <person name="Kamagata Y."/>
            <person name="Cadillo-Quiroz H."/>
            <person name="Zinder S."/>
            <person name="Liu W.-T."/>
            <person name="Woyke T."/>
        </authorList>
    </citation>
    <scope>NUCLEOTIDE SEQUENCE [LARGE SCALE GENOMIC DNA]</scope>
    <source>
        <strain evidence="5">DSM 22288 / NBRC 105244 / SMSP</strain>
    </source>
</reference>
<protein>
    <submittedName>
        <fullName evidence="4">Ribulose-5-phosphate 4-epimerase-like epimerase or aldolase</fullName>
    </submittedName>
</protein>
<dbReference type="PANTHER" id="PTHR22789">
    <property type="entry name" value="FUCULOSE PHOSPHATE ALDOLASE"/>
    <property type="match status" value="1"/>
</dbReference>